<proteinExistence type="predicted"/>
<dbReference type="EMBL" id="CM042890">
    <property type="protein sequence ID" value="KAI4311821.1"/>
    <property type="molecule type" value="Genomic_DNA"/>
</dbReference>
<reference evidence="2" key="1">
    <citation type="journal article" date="2023" name="Front. Plant Sci.">
        <title>Chromosomal-level genome assembly of Melastoma candidum provides insights into trichome evolution.</title>
        <authorList>
            <person name="Zhong Y."/>
            <person name="Wu W."/>
            <person name="Sun C."/>
            <person name="Zou P."/>
            <person name="Liu Y."/>
            <person name="Dai S."/>
            <person name="Zhou R."/>
        </authorList>
    </citation>
    <scope>NUCLEOTIDE SEQUENCE [LARGE SCALE GENOMIC DNA]</scope>
</reference>
<comment type="caution">
    <text evidence="1">The sequence shown here is derived from an EMBL/GenBank/DDBJ whole genome shotgun (WGS) entry which is preliminary data.</text>
</comment>
<organism evidence="1 2">
    <name type="scientific">Melastoma candidum</name>
    <dbReference type="NCBI Taxonomy" id="119954"/>
    <lineage>
        <taxon>Eukaryota</taxon>
        <taxon>Viridiplantae</taxon>
        <taxon>Streptophyta</taxon>
        <taxon>Embryophyta</taxon>
        <taxon>Tracheophyta</taxon>
        <taxon>Spermatophyta</taxon>
        <taxon>Magnoliopsida</taxon>
        <taxon>eudicotyledons</taxon>
        <taxon>Gunneridae</taxon>
        <taxon>Pentapetalae</taxon>
        <taxon>rosids</taxon>
        <taxon>malvids</taxon>
        <taxon>Myrtales</taxon>
        <taxon>Melastomataceae</taxon>
        <taxon>Melastomatoideae</taxon>
        <taxon>Melastomateae</taxon>
        <taxon>Melastoma</taxon>
    </lineage>
</organism>
<gene>
    <name evidence="1" type="ORF">MLD38_036684</name>
</gene>
<accession>A0ACB9LKB6</accession>
<evidence type="ECO:0000313" key="2">
    <source>
        <dbReference type="Proteomes" id="UP001057402"/>
    </source>
</evidence>
<protein>
    <submittedName>
        <fullName evidence="1">Uncharacterized protein</fullName>
    </submittedName>
</protein>
<name>A0ACB9LKB6_9MYRT</name>
<keyword evidence="2" id="KW-1185">Reference proteome</keyword>
<evidence type="ECO:0000313" key="1">
    <source>
        <dbReference type="EMBL" id="KAI4311821.1"/>
    </source>
</evidence>
<dbReference type="Proteomes" id="UP001057402">
    <property type="component" value="Chromosome 11"/>
</dbReference>
<sequence length="80" mass="8706">MDSGSLTDKIANNWVLKGKRRKILGGSHIVNERDQSSTASESLRKRSPPKQSPDGDLNPALPSSIKKKGDDGVRHTCSLH</sequence>